<dbReference type="AlphaFoldDB" id="A0A852ZWS3"/>
<name>A0A852ZWS3_9ACTN</name>
<keyword evidence="1" id="KW-0805">Transcription regulation</keyword>
<comment type="caution">
    <text evidence="6">The sequence shown here is derived from an EMBL/GenBank/DDBJ whole genome shotgun (WGS) entry which is preliminary data.</text>
</comment>
<evidence type="ECO:0000313" key="7">
    <source>
        <dbReference type="Proteomes" id="UP000567795"/>
    </source>
</evidence>
<dbReference type="InterPro" id="IPR002577">
    <property type="entry name" value="HTH_HxlR"/>
</dbReference>
<evidence type="ECO:0000256" key="1">
    <source>
        <dbReference type="ARBA" id="ARBA00023015"/>
    </source>
</evidence>
<evidence type="ECO:0000259" key="5">
    <source>
        <dbReference type="PROSITE" id="PS51118"/>
    </source>
</evidence>
<dbReference type="SUPFAM" id="SSF46785">
    <property type="entry name" value="Winged helix' DNA-binding domain"/>
    <property type="match status" value="1"/>
</dbReference>
<keyword evidence="3" id="KW-0804">Transcription</keyword>
<gene>
    <name evidence="6" type="ORF">FHU37_003378</name>
</gene>
<dbReference type="PANTHER" id="PTHR33204">
    <property type="entry name" value="TRANSCRIPTIONAL REGULATOR, MARR FAMILY"/>
    <property type="match status" value="1"/>
</dbReference>
<dbReference type="PANTHER" id="PTHR33204:SF18">
    <property type="entry name" value="TRANSCRIPTIONAL REGULATORY PROTEIN"/>
    <property type="match status" value="1"/>
</dbReference>
<reference evidence="6 7" key="1">
    <citation type="submission" date="2020-07" db="EMBL/GenBank/DDBJ databases">
        <title>Sequencing the genomes of 1000 actinobacteria strains.</title>
        <authorList>
            <person name="Klenk H.-P."/>
        </authorList>
    </citation>
    <scope>NUCLEOTIDE SEQUENCE [LARGE SCALE GENOMIC DNA]</scope>
    <source>
        <strain evidence="6 7">DSM 42178</strain>
    </source>
</reference>
<proteinExistence type="predicted"/>
<dbReference type="Gene3D" id="1.10.10.10">
    <property type="entry name" value="Winged helix-like DNA-binding domain superfamily/Winged helix DNA-binding domain"/>
    <property type="match status" value="1"/>
</dbReference>
<dbReference type="InterPro" id="IPR036390">
    <property type="entry name" value="WH_DNA-bd_sf"/>
</dbReference>
<organism evidence="6 7">
    <name type="scientific">Allostreptomyces psammosilenae</name>
    <dbReference type="NCBI Taxonomy" id="1892865"/>
    <lineage>
        <taxon>Bacteria</taxon>
        <taxon>Bacillati</taxon>
        <taxon>Actinomycetota</taxon>
        <taxon>Actinomycetes</taxon>
        <taxon>Kitasatosporales</taxon>
        <taxon>Streptomycetaceae</taxon>
        <taxon>Allostreptomyces</taxon>
    </lineage>
</organism>
<protein>
    <submittedName>
        <fullName evidence="6">DNA-binding HxlR family transcriptional regulator</fullName>
    </submittedName>
</protein>
<keyword evidence="7" id="KW-1185">Reference proteome</keyword>
<evidence type="ECO:0000256" key="4">
    <source>
        <dbReference type="SAM" id="MobiDB-lite"/>
    </source>
</evidence>
<dbReference type="RefSeq" id="WP_179815016.1">
    <property type="nucleotide sequence ID" value="NZ_JACBZD010000001.1"/>
</dbReference>
<dbReference type="Proteomes" id="UP000567795">
    <property type="component" value="Unassembled WGS sequence"/>
</dbReference>
<sequence length="196" mass="21489">MALGKGYESQDCGLARALELVGERWTLLVVRDAFYGVRRYGDFLAHLGAPRAVLATRLQALTDAGVLERRRYQDSPPRDEYLLTELGRRLWPVLLELSRWGDRLAPNPGGTRRLFFHTECGAGLGPFSTCPGCGGREVPPTEVETRLGPGADPSRRTDPVSRALTRPHRLLTPLLPEEPERPQAAETAAAVRPAGG</sequence>
<keyword evidence="2 6" id="KW-0238">DNA-binding</keyword>
<dbReference type="Pfam" id="PF01638">
    <property type="entry name" value="HxlR"/>
    <property type="match status" value="1"/>
</dbReference>
<feature type="domain" description="HTH hxlR-type" evidence="5">
    <location>
        <begin position="12"/>
        <end position="109"/>
    </location>
</feature>
<dbReference type="InterPro" id="IPR036388">
    <property type="entry name" value="WH-like_DNA-bd_sf"/>
</dbReference>
<accession>A0A852ZWS3</accession>
<evidence type="ECO:0000256" key="3">
    <source>
        <dbReference type="ARBA" id="ARBA00023163"/>
    </source>
</evidence>
<dbReference type="GO" id="GO:0003677">
    <property type="term" value="F:DNA binding"/>
    <property type="evidence" value="ECO:0007669"/>
    <property type="project" value="UniProtKB-KW"/>
</dbReference>
<feature type="compositionally biased region" description="Low complexity" evidence="4">
    <location>
        <begin position="184"/>
        <end position="196"/>
    </location>
</feature>
<dbReference type="EMBL" id="JACBZD010000001">
    <property type="protein sequence ID" value="NYI06435.1"/>
    <property type="molecule type" value="Genomic_DNA"/>
</dbReference>
<evidence type="ECO:0000313" key="6">
    <source>
        <dbReference type="EMBL" id="NYI06435.1"/>
    </source>
</evidence>
<dbReference type="PROSITE" id="PS51118">
    <property type="entry name" value="HTH_HXLR"/>
    <property type="match status" value="1"/>
</dbReference>
<feature type="region of interest" description="Disordered" evidence="4">
    <location>
        <begin position="141"/>
        <end position="196"/>
    </location>
</feature>
<evidence type="ECO:0000256" key="2">
    <source>
        <dbReference type="ARBA" id="ARBA00023125"/>
    </source>
</evidence>